<dbReference type="InterPro" id="IPR002571">
    <property type="entry name" value="HrcA"/>
</dbReference>
<keyword evidence="4 5" id="KW-0804">Transcription</keyword>
<comment type="caution">
    <text evidence="7">The sequence shown here is derived from an EMBL/GenBank/DDBJ whole genome shotgun (WGS) entry which is preliminary data.</text>
</comment>
<dbReference type="PIRSF" id="PIRSF005485">
    <property type="entry name" value="HrcA"/>
    <property type="match status" value="1"/>
</dbReference>
<comment type="similarity">
    <text evidence="5">Belongs to the HrcA family.</text>
</comment>
<proteinExistence type="inferred from homology"/>
<dbReference type="EMBL" id="JAMZFT010000002">
    <property type="protein sequence ID" value="MCP1336392.1"/>
    <property type="molecule type" value="Genomic_DNA"/>
</dbReference>
<evidence type="ECO:0000256" key="2">
    <source>
        <dbReference type="ARBA" id="ARBA00023015"/>
    </source>
</evidence>
<dbReference type="AlphaFoldDB" id="A0A9J6PEY9"/>
<dbReference type="SUPFAM" id="SSF55781">
    <property type="entry name" value="GAF domain-like"/>
    <property type="match status" value="1"/>
</dbReference>
<evidence type="ECO:0000313" key="7">
    <source>
        <dbReference type="EMBL" id="MCP1336392.1"/>
    </source>
</evidence>
<dbReference type="RefSeq" id="WP_269332353.1">
    <property type="nucleotide sequence ID" value="NZ_JAMZFT010000002.1"/>
</dbReference>
<dbReference type="InterPro" id="IPR036388">
    <property type="entry name" value="WH-like_DNA-bd_sf"/>
</dbReference>
<sequence>MRLRTPASIEELRDRPREIFRHIVESYLDTGAPVGSRTLSHALSMPLSAASIRNVMQDLEAMGLLYSPHTSAGRMPTEIGLRLFVDGLLEVGDLTDEERTSIDAKVAARGHTYEDLLTEAISMLSGLSRCAGLVMSPKVDSALRHIEFVPLNARSALVVLVTAEGMVENRVVDLPPGLPPSALIEAGNYLNARIAGRTLEDARRVLDGEIEEAKKALDALTAAVVETGLATWVGSSSGEAAETAKLLVRGQSNLLEDIQMADDLDRIRLLFEELETKTELVRLLELARDADGVKIYIGSETKLFSLSGSSLVVAPYRNAQQRVIGAIGVIGPTRINYARIVPMVDYTARVVSRLLARD</sequence>
<dbReference type="HAMAP" id="MF_00081">
    <property type="entry name" value="HrcA"/>
    <property type="match status" value="1"/>
</dbReference>
<dbReference type="Gene3D" id="3.30.450.40">
    <property type="match status" value="1"/>
</dbReference>
<organism evidence="7 8">
    <name type="scientific">Futiania mangrovi</name>
    <dbReference type="NCBI Taxonomy" id="2959716"/>
    <lineage>
        <taxon>Bacteria</taxon>
        <taxon>Pseudomonadati</taxon>
        <taxon>Pseudomonadota</taxon>
        <taxon>Alphaproteobacteria</taxon>
        <taxon>Futianiales</taxon>
        <taxon>Futianiaceae</taxon>
        <taxon>Futiania</taxon>
    </lineage>
</organism>
<dbReference type="Proteomes" id="UP001055804">
    <property type="component" value="Unassembled WGS sequence"/>
</dbReference>
<evidence type="ECO:0000256" key="4">
    <source>
        <dbReference type="ARBA" id="ARBA00023163"/>
    </source>
</evidence>
<dbReference type="InterPro" id="IPR023120">
    <property type="entry name" value="WHTH_transcript_rep_HrcA_IDD"/>
</dbReference>
<accession>A0A9J6PEY9</accession>
<dbReference type="GO" id="GO:0045892">
    <property type="term" value="P:negative regulation of DNA-templated transcription"/>
    <property type="evidence" value="ECO:0007669"/>
    <property type="project" value="UniProtKB-UniRule"/>
</dbReference>
<dbReference type="Gene3D" id="3.30.390.60">
    <property type="entry name" value="Heat-inducible transcription repressor hrca homolog, domain 3"/>
    <property type="match status" value="1"/>
</dbReference>
<dbReference type="SUPFAM" id="SSF46785">
    <property type="entry name" value="Winged helix' DNA-binding domain"/>
    <property type="match status" value="1"/>
</dbReference>
<gene>
    <name evidence="5 7" type="primary">hrcA</name>
    <name evidence="7" type="ORF">NJQ99_08245</name>
</gene>
<dbReference type="Gene3D" id="1.10.10.10">
    <property type="entry name" value="Winged helix-like DNA-binding domain superfamily/Winged helix DNA-binding domain"/>
    <property type="match status" value="1"/>
</dbReference>
<reference evidence="7" key="1">
    <citation type="submission" date="2022-06" db="EMBL/GenBank/DDBJ databases">
        <title>Isolation and Genomics of Futiania mangrovii gen. nov., sp. nov., a Rare and Metabolically-versatile member in the Class Alphaproteobacteria.</title>
        <authorList>
            <person name="Liu L."/>
            <person name="Huang W.-C."/>
            <person name="Pan J."/>
            <person name="Li J."/>
            <person name="Huang Y."/>
            <person name="Du H."/>
            <person name="Liu Y."/>
            <person name="Li M."/>
        </authorList>
    </citation>
    <scope>NUCLEOTIDE SEQUENCE</scope>
    <source>
        <strain evidence="7">FT118</strain>
    </source>
</reference>
<evidence type="ECO:0000256" key="5">
    <source>
        <dbReference type="HAMAP-Rule" id="MF_00081"/>
    </source>
</evidence>
<dbReference type="PANTHER" id="PTHR34824">
    <property type="entry name" value="HEAT-INDUCIBLE TRANSCRIPTION REPRESSOR HRCA"/>
    <property type="match status" value="1"/>
</dbReference>
<dbReference type="InterPro" id="IPR036390">
    <property type="entry name" value="WH_DNA-bd_sf"/>
</dbReference>
<evidence type="ECO:0000256" key="3">
    <source>
        <dbReference type="ARBA" id="ARBA00023016"/>
    </source>
</evidence>
<dbReference type="InterPro" id="IPR021153">
    <property type="entry name" value="HrcA_C"/>
</dbReference>
<dbReference type="InterPro" id="IPR029016">
    <property type="entry name" value="GAF-like_dom_sf"/>
</dbReference>
<keyword evidence="2 5" id="KW-0805">Transcription regulation</keyword>
<evidence type="ECO:0000259" key="6">
    <source>
        <dbReference type="Pfam" id="PF01628"/>
    </source>
</evidence>
<comment type="function">
    <text evidence="5">Negative regulator of class I heat shock genes (grpE-dnaK-dnaJ and groELS operons). Prevents heat-shock induction of these operons.</text>
</comment>
<protein>
    <recommendedName>
        <fullName evidence="5">Heat-inducible transcription repressor HrcA</fullName>
    </recommendedName>
</protein>
<dbReference type="NCBIfam" id="TIGR00331">
    <property type="entry name" value="hrcA"/>
    <property type="match status" value="1"/>
</dbReference>
<keyword evidence="1 5" id="KW-0678">Repressor</keyword>
<keyword evidence="8" id="KW-1185">Reference proteome</keyword>
<dbReference type="GO" id="GO:0003677">
    <property type="term" value="F:DNA binding"/>
    <property type="evidence" value="ECO:0007669"/>
    <property type="project" value="InterPro"/>
</dbReference>
<dbReference type="PANTHER" id="PTHR34824:SF1">
    <property type="entry name" value="HEAT-INDUCIBLE TRANSCRIPTION REPRESSOR HRCA"/>
    <property type="match status" value="1"/>
</dbReference>
<name>A0A9J6PEY9_9PROT</name>
<keyword evidence="3 5" id="KW-0346">Stress response</keyword>
<evidence type="ECO:0000313" key="8">
    <source>
        <dbReference type="Proteomes" id="UP001055804"/>
    </source>
</evidence>
<feature type="domain" description="Heat-inducible transcription repressor HrcA C-terminal" evidence="6">
    <location>
        <begin position="114"/>
        <end position="341"/>
    </location>
</feature>
<evidence type="ECO:0000256" key="1">
    <source>
        <dbReference type="ARBA" id="ARBA00022491"/>
    </source>
</evidence>
<dbReference type="Pfam" id="PF01628">
    <property type="entry name" value="HrcA"/>
    <property type="match status" value="1"/>
</dbReference>